<dbReference type="InterPro" id="IPR047655">
    <property type="entry name" value="Transpos_IS630-like"/>
</dbReference>
<dbReference type="Pfam" id="PF13358">
    <property type="entry name" value="DDE_3"/>
    <property type="match status" value="1"/>
</dbReference>
<gene>
    <name evidence="3" type="ORF">COT50_03075</name>
</gene>
<dbReference type="SUPFAM" id="SSF46689">
    <property type="entry name" value="Homeodomain-like"/>
    <property type="match status" value="1"/>
</dbReference>
<dbReference type="InterPro" id="IPR025959">
    <property type="entry name" value="Winged_HTH_dom"/>
</dbReference>
<organism evidence="3 4">
    <name type="scientific">candidate division WWE3 bacterium CG08_land_8_20_14_0_20_41_10</name>
    <dbReference type="NCBI Taxonomy" id="1975085"/>
    <lineage>
        <taxon>Bacteria</taxon>
        <taxon>Katanobacteria</taxon>
    </lineage>
</organism>
<sequence>MPNFLSMQQVEELKQKHRVIKDKRLADRIKVILSLNAGYEFSQIAIILLLDEGTLRRYYTNYQNSGVDGLLELHYIGGQSNLSADQEEKLKLYLEENTKRTAKEVLSYIAETFNTTYTVVGATKLLHRLGFTYKKPKIVPGKADKAKQDAFIQTYKNIRKHLGASDQLYFLDSSHPEHNTKPSYGWILKGKAHDKIVKTNTGRERLNLNGALNFMDKTAVVLNEERIDHKAVLKLLRKLEAKHSKGKVYMILDNARYYHAKEVSAWVKKHRRFKLVFLPAYSPNLNVIERLWKFFHQQVTWNRYFETFAEFKKETLRFFRHLEKHRSELDTLLTDNFQVVPAFSTQT</sequence>
<evidence type="ECO:0000259" key="1">
    <source>
        <dbReference type="Pfam" id="PF13358"/>
    </source>
</evidence>
<name>A0A2H0XBD8_UNCKA</name>
<dbReference type="EMBL" id="PEYU01000068">
    <property type="protein sequence ID" value="PIS22222.1"/>
    <property type="molecule type" value="Genomic_DNA"/>
</dbReference>
<evidence type="ECO:0000313" key="4">
    <source>
        <dbReference type="Proteomes" id="UP000231252"/>
    </source>
</evidence>
<dbReference type="PANTHER" id="PTHR46564">
    <property type="entry name" value="TRANSPOSASE"/>
    <property type="match status" value="1"/>
</dbReference>
<dbReference type="InterPro" id="IPR009057">
    <property type="entry name" value="Homeodomain-like_sf"/>
</dbReference>
<proteinExistence type="predicted"/>
<dbReference type="PANTHER" id="PTHR46564:SF1">
    <property type="entry name" value="TRANSPOSASE"/>
    <property type="match status" value="1"/>
</dbReference>
<evidence type="ECO:0000313" key="3">
    <source>
        <dbReference type="EMBL" id="PIS22222.1"/>
    </source>
</evidence>
<comment type="caution">
    <text evidence="3">The sequence shown here is derived from an EMBL/GenBank/DDBJ whole genome shotgun (WGS) entry which is preliminary data.</text>
</comment>
<feature type="domain" description="Winged helix-turn helix" evidence="2">
    <location>
        <begin position="100"/>
        <end position="155"/>
    </location>
</feature>
<reference evidence="4" key="1">
    <citation type="submission" date="2017-09" db="EMBL/GenBank/DDBJ databases">
        <title>Depth-based differentiation of microbial function through sediment-hosted aquifers and enrichment of novel symbionts in the deep terrestrial subsurface.</title>
        <authorList>
            <person name="Probst A.J."/>
            <person name="Ladd B."/>
            <person name="Jarett J.K."/>
            <person name="Geller-Mcgrath D.E."/>
            <person name="Sieber C.M.K."/>
            <person name="Emerson J.B."/>
            <person name="Anantharaman K."/>
            <person name="Thomas B.C."/>
            <person name="Malmstrom R."/>
            <person name="Stieglmeier M."/>
            <person name="Klingl A."/>
            <person name="Woyke T."/>
            <person name="Ryan C.M."/>
            <person name="Banfield J.F."/>
        </authorList>
    </citation>
    <scope>NUCLEOTIDE SEQUENCE [LARGE SCALE GENOMIC DNA]</scope>
</reference>
<dbReference type="InterPro" id="IPR036397">
    <property type="entry name" value="RNaseH_sf"/>
</dbReference>
<dbReference type="Gene3D" id="3.30.420.10">
    <property type="entry name" value="Ribonuclease H-like superfamily/Ribonuclease H"/>
    <property type="match status" value="1"/>
</dbReference>
<feature type="domain" description="Tc1-like transposase DDE" evidence="1">
    <location>
        <begin position="167"/>
        <end position="311"/>
    </location>
</feature>
<evidence type="ECO:0000259" key="2">
    <source>
        <dbReference type="Pfam" id="PF13592"/>
    </source>
</evidence>
<dbReference type="InterPro" id="IPR012337">
    <property type="entry name" value="RNaseH-like_sf"/>
</dbReference>
<dbReference type="Pfam" id="PF13592">
    <property type="entry name" value="HTH_33"/>
    <property type="match status" value="1"/>
</dbReference>
<dbReference type="Proteomes" id="UP000231252">
    <property type="component" value="Unassembled WGS sequence"/>
</dbReference>
<dbReference type="SUPFAM" id="SSF53098">
    <property type="entry name" value="Ribonuclease H-like"/>
    <property type="match status" value="1"/>
</dbReference>
<dbReference type="InterPro" id="IPR038717">
    <property type="entry name" value="Tc1-like_DDE_dom"/>
</dbReference>
<accession>A0A2H0XBD8</accession>
<dbReference type="AlphaFoldDB" id="A0A2H0XBD8"/>
<dbReference type="GO" id="GO:0003676">
    <property type="term" value="F:nucleic acid binding"/>
    <property type="evidence" value="ECO:0007669"/>
    <property type="project" value="InterPro"/>
</dbReference>
<protein>
    <submittedName>
        <fullName evidence="3">IS630 family transposase</fullName>
    </submittedName>
</protein>
<dbReference type="NCBIfam" id="NF033545">
    <property type="entry name" value="transpos_IS630"/>
    <property type="match status" value="1"/>
</dbReference>